<dbReference type="EC" id="1.2.1.27" evidence="1"/>
<dbReference type="InterPro" id="IPR016160">
    <property type="entry name" value="Ald_DH_CS_CYS"/>
</dbReference>
<dbReference type="FunFam" id="3.40.605.10:FF:000003">
    <property type="entry name" value="Methylmalonate-semialdehyde dehydrogenase [acylating]"/>
    <property type="match status" value="1"/>
</dbReference>
<evidence type="ECO:0000259" key="4">
    <source>
        <dbReference type="Pfam" id="PF00171"/>
    </source>
</evidence>
<dbReference type="NCBIfam" id="TIGR01722">
    <property type="entry name" value="MMSDH"/>
    <property type="match status" value="1"/>
</dbReference>
<keyword evidence="2" id="KW-0560">Oxidoreductase</keyword>
<dbReference type="PANTHER" id="PTHR43866:SF4">
    <property type="entry name" value="MALONATE-SEMIALDEHYDE DEHYDROGENASE"/>
    <property type="match status" value="1"/>
</dbReference>
<dbReference type="Pfam" id="PF00171">
    <property type="entry name" value="Aldedh"/>
    <property type="match status" value="1"/>
</dbReference>
<organism evidence="5 6">
    <name type="scientific">Leucobacter edaphi</name>
    <dbReference type="NCBI Taxonomy" id="2796472"/>
    <lineage>
        <taxon>Bacteria</taxon>
        <taxon>Bacillati</taxon>
        <taxon>Actinomycetota</taxon>
        <taxon>Actinomycetes</taxon>
        <taxon>Micrococcales</taxon>
        <taxon>Microbacteriaceae</taxon>
        <taxon>Leucobacter</taxon>
    </lineage>
</organism>
<dbReference type="FunFam" id="3.40.309.10:FF:000002">
    <property type="entry name" value="Methylmalonate-semialdehyde dehydrogenase (Acylating)"/>
    <property type="match status" value="1"/>
</dbReference>
<dbReference type="InterPro" id="IPR010061">
    <property type="entry name" value="MeMal-semiAld_DH"/>
</dbReference>
<dbReference type="PROSITE" id="PS00070">
    <property type="entry name" value="ALDEHYDE_DEHYDR_CYS"/>
    <property type="match status" value="1"/>
</dbReference>
<evidence type="ECO:0000313" key="5">
    <source>
        <dbReference type="EMBL" id="MBK0421680.1"/>
    </source>
</evidence>
<dbReference type="EMBL" id="JAEHOI010000005">
    <property type="protein sequence ID" value="MBK0421680.1"/>
    <property type="molecule type" value="Genomic_DNA"/>
</dbReference>
<dbReference type="GO" id="GO:0004491">
    <property type="term" value="F:methylmalonate-semialdehyde dehydrogenase (acylating, NAD) activity"/>
    <property type="evidence" value="ECO:0007669"/>
    <property type="project" value="UniProtKB-EC"/>
</dbReference>
<dbReference type="GO" id="GO:0006210">
    <property type="term" value="P:thymine catabolic process"/>
    <property type="evidence" value="ECO:0007669"/>
    <property type="project" value="TreeGrafter"/>
</dbReference>
<dbReference type="InterPro" id="IPR016163">
    <property type="entry name" value="Ald_DH_C"/>
</dbReference>
<dbReference type="InterPro" id="IPR015590">
    <property type="entry name" value="Aldehyde_DH_dom"/>
</dbReference>
<evidence type="ECO:0000256" key="3">
    <source>
        <dbReference type="ARBA" id="ARBA00023027"/>
    </source>
</evidence>
<evidence type="ECO:0000256" key="1">
    <source>
        <dbReference type="ARBA" id="ARBA00013048"/>
    </source>
</evidence>
<dbReference type="PANTHER" id="PTHR43866">
    <property type="entry name" value="MALONATE-SEMIALDEHYDE DEHYDROGENASE"/>
    <property type="match status" value="1"/>
</dbReference>
<evidence type="ECO:0000256" key="2">
    <source>
        <dbReference type="ARBA" id="ARBA00023002"/>
    </source>
</evidence>
<dbReference type="SUPFAM" id="SSF53720">
    <property type="entry name" value="ALDH-like"/>
    <property type="match status" value="1"/>
</dbReference>
<evidence type="ECO:0000313" key="6">
    <source>
        <dbReference type="Proteomes" id="UP000618733"/>
    </source>
</evidence>
<gene>
    <name evidence="5" type="ORF">JD292_06295</name>
</gene>
<dbReference type="InterPro" id="IPR016162">
    <property type="entry name" value="Ald_DH_N"/>
</dbReference>
<dbReference type="CDD" id="cd07085">
    <property type="entry name" value="ALDH_F6_MMSDH"/>
    <property type="match status" value="1"/>
</dbReference>
<accession>A0A934QBL1</accession>
<feature type="domain" description="Aldehyde dehydrogenase" evidence="4">
    <location>
        <begin position="16"/>
        <end position="474"/>
    </location>
</feature>
<comment type="caution">
    <text evidence="5">The sequence shown here is derived from an EMBL/GenBank/DDBJ whole genome shotgun (WGS) entry which is preliminary data.</text>
</comment>
<keyword evidence="3" id="KW-0520">NAD</keyword>
<dbReference type="InterPro" id="IPR016161">
    <property type="entry name" value="Ald_DH/histidinol_DH"/>
</dbReference>
<dbReference type="AlphaFoldDB" id="A0A934QBL1"/>
<dbReference type="RefSeq" id="WP_200131879.1">
    <property type="nucleotide sequence ID" value="NZ_JAEHOI010000005.1"/>
</dbReference>
<dbReference type="Gene3D" id="3.40.309.10">
    <property type="entry name" value="Aldehyde Dehydrogenase, Chain A, domain 2"/>
    <property type="match status" value="1"/>
</dbReference>
<protein>
    <recommendedName>
        <fullName evidence="1">methylmalonate-semialdehyde dehydrogenase (CoA acylating)</fullName>
        <ecNumber evidence="1">1.2.1.27</ecNumber>
    </recommendedName>
</protein>
<dbReference type="Gene3D" id="3.40.605.10">
    <property type="entry name" value="Aldehyde Dehydrogenase, Chain A, domain 1"/>
    <property type="match status" value="1"/>
</dbReference>
<keyword evidence="6" id="KW-1185">Reference proteome</keyword>
<name>A0A934QBL1_9MICO</name>
<sequence length="494" mass="52550">MALIPHIIGGERVTDAERTQPVFNPATGEEQHQVAIASAATVEEAIAAAKAALPKWRKTSLTKRADVFFNLRQLLKQRTPELSAIVTSEHGKVLSDAAGEIARGLENVEFASGLLHLLKGERDEQVSTGVDVHSVKQPVGVVAAITPFNFPVMVPLWMIASAIACGNTVVLKPSERDPSASLFIADLFREAGLPDGVLNVVNGDKVAVDTLLDSPDVKAISFVGSTPIAKYIYERAAANGKRVQALGGAKNHMIVMPDADLDMSADAAVSAAYGSAGERCMAVSVVVAVGGVGDALVQKIADRMKNLKIGDGTDPSSEMGPLITKEAKERVESYVAGAEAEGATVVVDGREAEFEGNGFFTGVSLIDNVQTDSKVYREEIFGPVLAIVRVDTYDEGLQLINDHQFGNGTAIFTRDGGLARQFEFEVEAGMVGINVPIPVPVGSFSFGGWKDSLFGDAHIYGPESVHFYTRSKVVTTRWPNPDQSKVDLGFPSNS</sequence>
<proteinExistence type="predicted"/>
<dbReference type="Proteomes" id="UP000618733">
    <property type="component" value="Unassembled WGS sequence"/>
</dbReference>
<reference evidence="5" key="1">
    <citation type="submission" date="2020-12" db="EMBL/GenBank/DDBJ databases">
        <title>Leucobacter sp. CAS2, isolated from Chromium sludge.</title>
        <authorList>
            <person name="Xu Z."/>
        </authorList>
    </citation>
    <scope>NUCLEOTIDE SEQUENCE</scope>
    <source>
        <strain evidence="5">CSA2</strain>
    </source>
</reference>
<dbReference type="GO" id="GO:0006574">
    <property type="term" value="P:L-valine catabolic process"/>
    <property type="evidence" value="ECO:0007669"/>
    <property type="project" value="TreeGrafter"/>
</dbReference>